<dbReference type="RefSeq" id="WP_250248380.1">
    <property type="nucleotide sequence ID" value="NZ_CP097753.1"/>
</dbReference>
<dbReference type="EMBL" id="CP097753">
    <property type="protein sequence ID" value="URJ27995.1"/>
    <property type="molecule type" value="Genomic_DNA"/>
</dbReference>
<sequence length="210" mass="23897">MELKIKDFTTNINISDSTKFYVSDKIFGCPFNPALIHQVVSAYLTNSRQGTRSQKGRSEVAGSNKKPWRQKGTGRARAGSIKSPIWRSGGVTFAAKPKLYSQKINKKMYRGAIRSILSKLVCDDRLFLIRNLFIEKPKTKLFLEKLQTITPKKSILIFTDFLDNNLLLASRNIYKIEIRTATHIDPVSLINFNTTLITDTSIKKIEKQLI</sequence>
<dbReference type="Gene3D" id="3.40.1370.10">
    <property type="match status" value="1"/>
</dbReference>
<accession>A0A9Q8X124</accession>
<comment type="function">
    <text evidence="5">Forms part of the polypeptide exit tunnel.</text>
</comment>
<dbReference type="GO" id="GO:0005840">
    <property type="term" value="C:ribosome"/>
    <property type="evidence" value="ECO:0007669"/>
    <property type="project" value="UniProtKB-KW"/>
</dbReference>
<dbReference type="InterPro" id="IPR002136">
    <property type="entry name" value="Ribosomal_uL4"/>
</dbReference>
<dbReference type="PANTHER" id="PTHR10746:SF6">
    <property type="entry name" value="LARGE RIBOSOMAL SUBUNIT PROTEIN UL4M"/>
    <property type="match status" value="1"/>
</dbReference>
<dbReference type="GO" id="GO:0006412">
    <property type="term" value="P:translation"/>
    <property type="evidence" value="ECO:0007669"/>
    <property type="project" value="UniProtKB-UniRule"/>
</dbReference>
<dbReference type="SUPFAM" id="SSF52166">
    <property type="entry name" value="Ribosomal protein L4"/>
    <property type="match status" value="1"/>
</dbReference>
<comment type="function">
    <text evidence="5">One of the primary rRNA binding proteins, this protein initially binds near the 5'-end of the 23S rRNA. It is important during the early stages of 50S assembly. It makes multiple contacts with different domains of the 23S rRNA in the assembled 50S subunit and ribosome.</text>
</comment>
<dbReference type="InterPro" id="IPR013005">
    <property type="entry name" value="Ribosomal_uL4-like"/>
</dbReference>
<evidence type="ECO:0000256" key="4">
    <source>
        <dbReference type="ARBA" id="ARBA00035244"/>
    </source>
</evidence>
<keyword evidence="3 5" id="KW-0687">Ribonucleoprotein</keyword>
<organism evidence="7 8">
    <name type="scientific">Candidatus Blochmannia vicinus</name>
    <name type="common">nom. nud.</name>
    <dbReference type="NCBI Taxonomy" id="251540"/>
    <lineage>
        <taxon>Bacteria</taxon>
        <taxon>Pseudomonadati</taxon>
        <taxon>Pseudomonadota</taxon>
        <taxon>Gammaproteobacteria</taxon>
        <taxon>Enterobacterales</taxon>
        <taxon>Enterobacteriaceae</taxon>
        <taxon>ant endosymbionts</taxon>
        <taxon>Candidatus Blochmanniella</taxon>
    </lineage>
</organism>
<dbReference type="InterPro" id="IPR023574">
    <property type="entry name" value="Ribosomal_uL4_dom_sf"/>
</dbReference>
<dbReference type="AlphaFoldDB" id="A0A9Q8X124"/>
<name>A0A9Q8X124_9ENTR</name>
<comment type="similarity">
    <text evidence="1 5">Belongs to the universal ribosomal protein uL4 family.</text>
</comment>
<keyword evidence="5" id="KW-0694">RNA-binding</keyword>
<evidence type="ECO:0000256" key="6">
    <source>
        <dbReference type="SAM" id="MobiDB-lite"/>
    </source>
</evidence>
<comment type="subunit">
    <text evidence="5">Part of the 50S ribosomal subunit.</text>
</comment>
<dbReference type="NCBIfam" id="TIGR03953">
    <property type="entry name" value="rplD_bact"/>
    <property type="match status" value="1"/>
</dbReference>
<evidence type="ECO:0000256" key="2">
    <source>
        <dbReference type="ARBA" id="ARBA00022980"/>
    </source>
</evidence>
<evidence type="ECO:0000313" key="7">
    <source>
        <dbReference type="EMBL" id="URJ27995.1"/>
    </source>
</evidence>
<evidence type="ECO:0000313" key="8">
    <source>
        <dbReference type="Proteomes" id="UP001056209"/>
    </source>
</evidence>
<dbReference type="HAMAP" id="MF_01328_B">
    <property type="entry name" value="Ribosomal_uL4_B"/>
    <property type="match status" value="1"/>
</dbReference>
<evidence type="ECO:0000256" key="1">
    <source>
        <dbReference type="ARBA" id="ARBA00010528"/>
    </source>
</evidence>
<keyword evidence="2 5" id="KW-0689">Ribosomal protein</keyword>
<keyword evidence="5" id="KW-0699">rRNA-binding</keyword>
<gene>
    <name evidence="5 7" type="primary">rplD</name>
    <name evidence="7" type="ORF">M9393_02265</name>
</gene>
<proteinExistence type="inferred from homology"/>
<protein>
    <recommendedName>
        <fullName evidence="4 5">Large ribosomal subunit protein uL4</fullName>
    </recommendedName>
</protein>
<reference evidence="7" key="1">
    <citation type="submission" date="2022-05" db="EMBL/GenBank/DDBJ databases">
        <title>Impact of host demography and evolutionary history on endosymbiont molecular evolution: a test in carpenter ants (Genus Camponotus) and their Blochmannia endosymbionts.</title>
        <authorList>
            <person name="Manthey J.D."/>
            <person name="Giron J.C."/>
            <person name="Hruska J.P."/>
        </authorList>
    </citation>
    <scope>NUCLEOTIDE SEQUENCE</scope>
    <source>
        <strain evidence="7">C-039</strain>
    </source>
</reference>
<dbReference type="GO" id="GO:0019843">
    <property type="term" value="F:rRNA binding"/>
    <property type="evidence" value="ECO:0007669"/>
    <property type="project" value="UniProtKB-UniRule"/>
</dbReference>
<dbReference type="GO" id="GO:1990904">
    <property type="term" value="C:ribonucleoprotein complex"/>
    <property type="evidence" value="ECO:0007669"/>
    <property type="project" value="UniProtKB-KW"/>
</dbReference>
<evidence type="ECO:0000256" key="5">
    <source>
        <dbReference type="HAMAP-Rule" id="MF_01328"/>
    </source>
</evidence>
<feature type="region of interest" description="Disordered" evidence="6">
    <location>
        <begin position="47"/>
        <end position="79"/>
    </location>
</feature>
<dbReference type="Proteomes" id="UP001056209">
    <property type="component" value="Chromosome"/>
</dbReference>
<dbReference type="GO" id="GO:0003735">
    <property type="term" value="F:structural constituent of ribosome"/>
    <property type="evidence" value="ECO:0007669"/>
    <property type="project" value="InterPro"/>
</dbReference>
<evidence type="ECO:0000256" key="3">
    <source>
        <dbReference type="ARBA" id="ARBA00023274"/>
    </source>
</evidence>
<dbReference type="Pfam" id="PF00573">
    <property type="entry name" value="Ribosomal_L4"/>
    <property type="match status" value="1"/>
</dbReference>
<dbReference type="PANTHER" id="PTHR10746">
    <property type="entry name" value="50S RIBOSOMAL PROTEIN L4"/>
    <property type="match status" value="1"/>
</dbReference>